<dbReference type="Pfam" id="PF02653">
    <property type="entry name" value="BPD_transp_2"/>
    <property type="match status" value="1"/>
</dbReference>
<dbReference type="EMBL" id="UINC01001937">
    <property type="protein sequence ID" value="SUZ90959.1"/>
    <property type="molecule type" value="Genomic_DNA"/>
</dbReference>
<keyword evidence="3 6" id="KW-0812">Transmembrane</keyword>
<protein>
    <recommendedName>
        <fullName evidence="8">ABC transporter permease</fullName>
    </recommendedName>
</protein>
<dbReference type="PANTHER" id="PTHR47089:SF1">
    <property type="entry name" value="GUANOSINE ABC TRANSPORTER PERMEASE PROTEIN NUPP"/>
    <property type="match status" value="1"/>
</dbReference>
<gene>
    <name evidence="7" type="ORF">METZ01_LOCUS43813</name>
</gene>
<dbReference type="GO" id="GO:0005886">
    <property type="term" value="C:plasma membrane"/>
    <property type="evidence" value="ECO:0007669"/>
    <property type="project" value="UniProtKB-SubCell"/>
</dbReference>
<evidence type="ECO:0000256" key="1">
    <source>
        <dbReference type="ARBA" id="ARBA00004651"/>
    </source>
</evidence>
<sequence length="359" mass="38442">MHWAQSLRKYLTPITESALAGVIGLAIGAVIMLGYGYDPGAAYVSLFKGSFGSIFSWAETLANATPLILTALTFAIAMRGGLFNIGAEGQLYIGALAAVSVSLIHLPSPLHLIVALLAAMVAGMLWSLPIAILKLTRGVHEVISTIMFNWIAHFFAFYMIANVLTDPMRGEKTISIAETSRFARILPGSSLNYGIVVAVIAALLVLFLLWRTTAGFELRVAGHNPESAHYAGISRRKQVLRAFLIGGVLAGLAGAVQVMGRPPTYALVTGMSQVANLGFDGIAVAMIGRNHPIGIIFAAIFFGGLMVGGRIMQFSPGVPLELVRVIEGVIILALAVPELKKFFHFVRKRFSLRRQSHGS</sequence>
<feature type="transmembrane region" description="Helical" evidence="6">
    <location>
        <begin position="57"/>
        <end position="77"/>
    </location>
</feature>
<feature type="transmembrane region" description="Helical" evidence="6">
    <location>
        <begin position="239"/>
        <end position="259"/>
    </location>
</feature>
<dbReference type="AlphaFoldDB" id="A0A381RJ57"/>
<feature type="transmembrane region" description="Helical" evidence="6">
    <location>
        <begin position="142"/>
        <end position="161"/>
    </location>
</feature>
<evidence type="ECO:0000256" key="3">
    <source>
        <dbReference type="ARBA" id="ARBA00022692"/>
    </source>
</evidence>
<feature type="transmembrane region" description="Helical" evidence="6">
    <location>
        <begin position="191"/>
        <end position="210"/>
    </location>
</feature>
<dbReference type="PANTHER" id="PTHR47089">
    <property type="entry name" value="ABC TRANSPORTER, PERMEASE PROTEIN"/>
    <property type="match status" value="1"/>
</dbReference>
<evidence type="ECO:0000313" key="7">
    <source>
        <dbReference type="EMBL" id="SUZ90959.1"/>
    </source>
</evidence>
<evidence type="ECO:0008006" key="8">
    <source>
        <dbReference type="Google" id="ProtNLM"/>
    </source>
</evidence>
<accession>A0A381RJ57</accession>
<keyword evidence="5 6" id="KW-0472">Membrane</keyword>
<feature type="transmembrane region" description="Helical" evidence="6">
    <location>
        <begin position="18"/>
        <end position="37"/>
    </location>
</feature>
<evidence type="ECO:0000256" key="2">
    <source>
        <dbReference type="ARBA" id="ARBA00022475"/>
    </source>
</evidence>
<proteinExistence type="predicted"/>
<feature type="transmembrane region" description="Helical" evidence="6">
    <location>
        <begin position="265"/>
        <end position="286"/>
    </location>
</feature>
<evidence type="ECO:0000256" key="5">
    <source>
        <dbReference type="ARBA" id="ARBA00023136"/>
    </source>
</evidence>
<keyword evidence="2" id="KW-1003">Cell membrane</keyword>
<feature type="transmembrane region" description="Helical" evidence="6">
    <location>
        <begin position="318"/>
        <end position="339"/>
    </location>
</feature>
<organism evidence="7">
    <name type="scientific">marine metagenome</name>
    <dbReference type="NCBI Taxonomy" id="408172"/>
    <lineage>
        <taxon>unclassified sequences</taxon>
        <taxon>metagenomes</taxon>
        <taxon>ecological metagenomes</taxon>
    </lineage>
</organism>
<dbReference type="CDD" id="cd06580">
    <property type="entry name" value="TM_PBP1_transp_TpRbsC_like"/>
    <property type="match status" value="1"/>
</dbReference>
<comment type="subcellular location">
    <subcellularLocation>
        <location evidence="1">Cell membrane</location>
        <topology evidence="1">Multi-pass membrane protein</topology>
    </subcellularLocation>
</comment>
<feature type="transmembrane region" description="Helical" evidence="6">
    <location>
        <begin position="112"/>
        <end position="135"/>
    </location>
</feature>
<evidence type="ECO:0000256" key="6">
    <source>
        <dbReference type="SAM" id="Phobius"/>
    </source>
</evidence>
<feature type="transmembrane region" description="Helical" evidence="6">
    <location>
        <begin position="89"/>
        <end position="106"/>
    </location>
</feature>
<evidence type="ECO:0000256" key="4">
    <source>
        <dbReference type="ARBA" id="ARBA00022989"/>
    </source>
</evidence>
<dbReference type="GO" id="GO:0022857">
    <property type="term" value="F:transmembrane transporter activity"/>
    <property type="evidence" value="ECO:0007669"/>
    <property type="project" value="InterPro"/>
</dbReference>
<reference evidence="7" key="1">
    <citation type="submission" date="2018-05" db="EMBL/GenBank/DDBJ databases">
        <authorList>
            <person name="Lanie J.A."/>
            <person name="Ng W.-L."/>
            <person name="Kazmierczak K.M."/>
            <person name="Andrzejewski T.M."/>
            <person name="Davidsen T.M."/>
            <person name="Wayne K.J."/>
            <person name="Tettelin H."/>
            <person name="Glass J.I."/>
            <person name="Rusch D."/>
            <person name="Podicherti R."/>
            <person name="Tsui H.-C.T."/>
            <person name="Winkler M.E."/>
        </authorList>
    </citation>
    <scope>NUCLEOTIDE SEQUENCE</scope>
</reference>
<feature type="transmembrane region" description="Helical" evidence="6">
    <location>
        <begin position="293"/>
        <end position="312"/>
    </location>
</feature>
<keyword evidence="4 6" id="KW-1133">Transmembrane helix</keyword>
<dbReference type="InterPro" id="IPR001851">
    <property type="entry name" value="ABC_transp_permease"/>
</dbReference>
<name>A0A381RJ57_9ZZZZ</name>